<reference evidence="1 2" key="1">
    <citation type="submission" date="2024-05" db="EMBL/GenBank/DDBJ databases">
        <title>Genome sequencing and assembly of Indian major carp, Cirrhinus mrigala (Hamilton, 1822).</title>
        <authorList>
            <person name="Mohindra V."/>
            <person name="Chowdhury L.M."/>
            <person name="Lal K."/>
            <person name="Jena J.K."/>
        </authorList>
    </citation>
    <scope>NUCLEOTIDE SEQUENCE [LARGE SCALE GENOMIC DNA]</scope>
    <source>
        <strain evidence="1">CM1030</strain>
        <tissue evidence="1">Blood</tissue>
    </source>
</reference>
<comment type="caution">
    <text evidence="1">The sequence shown here is derived from an EMBL/GenBank/DDBJ whole genome shotgun (WGS) entry which is preliminary data.</text>
</comment>
<name>A0ABD0QVX0_CIRMR</name>
<accession>A0ABD0QVX0</accession>
<dbReference type="AlphaFoldDB" id="A0ABD0QVX0"/>
<sequence length="68" mass="8040">SQYLTDFIQEIHQMCVGEYSVYWFRHSSGRHPGIIYSHDKRSDQCMKRSENGSTKSCVYSLHQTELRP</sequence>
<evidence type="ECO:0000313" key="2">
    <source>
        <dbReference type="Proteomes" id="UP001529510"/>
    </source>
</evidence>
<feature type="non-terminal residue" evidence="1">
    <location>
        <position position="1"/>
    </location>
</feature>
<evidence type="ECO:0008006" key="3">
    <source>
        <dbReference type="Google" id="ProtNLM"/>
    </source>
</evidence>
<dbReference type="InterPro" id="IPR013783">
    <property type="entry name" value="Ig-like_fold"/>
</dbReference>
<gene>
    <name evidence="1" type="ORF">M9458_016565</name>
</gene>
<dbReference type="Proteomes" id="UP001529510">
    <property type="component" value="Unassembled WGS sequence"/>
</dbReference>
<dbReference type="EMBL" id="JAMKFB020000007">
    <property type="protein sequence ID" value="KAL0189466.1"/>
    <property type="molecule type" value="Genomic_DNA"/>
</dbReference>
<dbReference type="Gene3D" id="2.60.40.10">
    <property type="entry name" value="Immunoglobulins"/>
    <property type="match status" value="1"/>
</dbReference>
<keyword evidence="2" id="KW-1185">Reference proteome</keyword>
<feature type="non-terminal residue" evidence="1">
    <location>
        <position position="68"/>
    </location>
</feature>
<proteinExistence type="predicted"/>
<evidence type="ECO:0000313" key="1">
    <source>
        <dbReference type="EMBL" id="KAL0189466.1"/>
    </source>
</evidence>
<protein>
    <recommendedName>
        <fullName evidence="3">MHC class I antigen</fullName>
    </recommendedName>
</protein>
<organism evidence="1 2">
    <name type="scientific">Cirrhinus mrigala</name>
    <name type="common">Mrigala</name>
    <dbReference type="NCBI Taxonomy" id="683832"/>
    <lineage>
        <taxon>Eukaryota</taxon>
        <taxon>Metazoa</taxon>
        <taxon>Chordata</taxon>
        <taxon>Craniata</taxon>
        <taxon>Vertebrata</taxon>
        <taxon>Euteleostomi</taxon>
        <taxon>Actinopterygii</taxon>
        <taxon>Neopterygii</taxon>
        <taxon>Teleostei</taxon>
        <taxon>Ostariophysi</taxon>
        <taxon>Cypriniformes</taxon>
        <taxon>Cyprinidae</taxon>
        <taxon>Labeoninae</taxon>
        <taxon>Labeonini</taxon>
        <taxon>Cirrhinus</taxon>
    </lineage>
</organism>